<reference evidence="5 6" key="1">
    <citation type="submission" date="2017-04" db="EMBL/GenBank/DDBJ databases">
        <title>Draft Aigarchaeota genome from a New Zealand hot spring.</title>
        <authorList>
            <person name="Reysenbach A.-L."/>
            <person name="Donaho J.A."/>
            <person name="Gerhart J."/>
            <person name="Kelley J.F."/>
            <person name="Kouba K."/>
            <person name="Podar M."/>
            <person name="Stott M."/>
        </authorList>
    </citation>
    <scope>NUCLEOTIDE SEQUENCE [LARGE SCALE GENOMIC DNA]</scope>
    <source>
        <strain evidence="5">NZ13_MG1</strain>
    </source>
</reference>
<evidence type="ECO:0000256" key="3">
    <source>
        <dbReference type="ARBA" id="ARBA00022729"/>
    </source>
</evidence>
<dbReference type="Gene3D" id="3.40.190.10">
    <property type="entry name" value="Periplasmic binding protein-like II"/>
    <property type="match status" value="2"/>
</dbReference>
<dbReference type="SUPFAM" id="SSF53850">
    <property type="entry name" value="Periplasmic binding protein-like II"/>
    <property type="match status" value="1"/>
</dbReference>
<proteinExistence type="inferred from homology"/>
<keyword evidence="4" id="KW-0812">Transmembrane</keyword>
<dbReference type="AlphaFoldDB" id="A0A2R7Y1F7"/>
<evidence type="ECO:0000313" key="5">
    <source>
        <dbReference type="EMBL" id="PUA31354.1"/>
    </source>
</evidence>
<keyword evidence="4" id="KW-1133">Transmembrane helix</keyword>
<evidence type="ECO:0008006" key="7">
    <source>
        <dbReference type="Google" id="ProtNLM"/>
    </source>
</evidence>
<dbReference type="EMBL" id="NDWU01000019">
    <property type="protein sequence ID" value="PUA31354.1"/>
    <property type="molecule type" value="Genomic_DNA"/>
</dbReference>
<sequence length="342" mass="37942">MDKRKFLIALSAVIVIALIITAYITLPRTYPEQRPIRLAVEFTDHAAGAFVAMRKGFFKENGLNVTAFNYYITGPALAAALGREDIDAAYICLIPAIAAYANAKVPIKIVAGMHKYGYALVVNESKVKTVKDLEKPDVRISCVNKGSPPDVLLNKLIEEYQLDKEKILSKVQYMPPPNIILALKAGLVDAAFLPEQYPTMAEELGFKVLLTAQDLWPDMQGSVLVVKEDLIKKDPETVRMLVKATQQGIRYVQKNLEESSQIVAEELQVAGKQILPSEVANVAGQLRITPSTISKSLTTRVICDDRVDVKTVQDTIDYMAKLGYIHWFRAEDILDLSFLEGS</sequence>
<dbReference type="PANTHER" id="PTHR30024">
    <property type="entry name" value="ALIPHATIC SULFONATES-BINDING PROTEIN-RELATED"/>
    <property type="match status" value="1"/>
</dbReference>
<comment type="caution">
    <text evidence="5">The sequence shown here is derived from an EMBL/GenBank/DDBJ whole genome shotgun (WGS) entry which is preliminary data.</text>
</comment>
<protein>
    <recommendedName>
        <fullName evidence="7">ABC transporter substrate-binding protein</fullName>
    </recommendedName>
</protein>
<gene>
    <name evidence="5" type="ORF">B9J98_06685</name>
</gene>
<dbReference type="PANTHER" id="PTHR30024:SF47">
    <property type="entry name" value="TAURINE-BINDING PERIPLASMIC PROTEIN"/>
    <property type="match status" value="1"/>
</dbReference>
<dbReference type="Pfam" id="PF13379">
    <property type="entry name" value="NMT1_2"/>
    <property type="match status" value="1"/>
</dbReference>
<evidence type="ECO:0000256" key="1">
    <source>
        <dbReference type="ARBA" id="ARBA00004418"/>
    </source>
</evidence>
<dbReference type="Proteomes" id="UP000244066">
    <property type="component" value="Unassembled WGS sequence"/>
</dbReference>
<accession>A0A2R7Y1F7</accession>
<comment type="similarity">
    <text evidence="2">Belongs to the bacterial solute-binding protein SsuA/TauA family.</text>
</comment>
<keyword evidence="4" id="KW-0472">Membrane</keyword>
<organism evidence="5 6">
    <name type="scientific">Candidatus Terraquivivens tikiterensis</name>
    <dbReference type="NCBI Taxonomy" id="1980982"/>
    <lineage>
        <taxon>Archaea</taxon>
        <taxon>Nitrososphaerota</taxon>
        <taxon>Candidatus Wolframiiraptoraceae</taxon>
        <taxon>Candidatus Terraquivivens</taxon>
    </lineage>
</organism>
<evidence type="ECO:0000313" key="6">
    <source>
        <dbReference type="Proteomes" id="UP000244066"/>
    </source>
</evidence>
<name>A0A2R7Y1F7_9ARCH</name>
<evidence type="ECO:0000256" key="2">
    <source>
        <dbReference type="ARBA" id="ARBA00010742"/>
    </source>
</evidence>
<dbReference type="GO" id="GO:0042597">
    <property type="term" value="C:periplasmic space"/>
    <property type="evidence" value="ECO:0007669"/>
    <property type="project" value="UniProtKB-SubCell"/>
</dbReference>
<keyword evidence="3" id="KW-0732">Signal</keyword>
<evidence type="ECO:0000256" key="4">
    <source>
        <dbReference type="SAM" id="Phobius"/>
    </source>
</evidence>
<feature type="transmembrane region" description="Helical" evidence="4">
    <location>
        <begin position="7"/>
        <end position="26"/>
    </location>
</feature>
<comment type="subcellular location">
    <subcellularLocation>
        <location evidence="1">Periplasm</location>
    </subcellularLocation>
</comment>